<comment type="caution">
    <text evidence="2">The sequence shown here is derived from an EMBL/GenBank/DDBJ whole genome shotgun (WGS) entry which is preliminary data.</text>
</comment>
<accession>T0ZYB1</accession>
<name>T0ZYB1_9ZZZZ</name>
<dbReference type="PANTHER" id="PTHR42949">
    <property type="entry name" value="ANAEROBIC GLYCEROL-3-PHOSPHATE DEHYDROGENASE SUBUNIT B"/>
    <property type="match status" value="1"/>
</dbReference>
<sequence>HRIGGDSGALWARRAEAELRSLPEVRLLTRTTVFGVYDGSTFAALERVSDHMRVPPPHQPRQRLWTIVARRAVLAAGALERPIIFGGNDRPGVMLASAARTYVNRFRVAPGRRVAVFTACDDGWKTAFDLIEARIDVPVIIDARREAPPELRAQASRHGVSIMAGAH</sequence>
<keyword evidence="1" id="KW-0560">Oxidoreductase</keyword>
<dbReference type="InterPro" id="IPR051691">
    <property type="entry name" value="Metab_Enz_Cyan_OpOx_G3PDH"/>
</dbReference>
<organism evidence="2">
    <name type="scientific">mine drainage metagenome</name>
    <dbReference type="NCBI Taxonomy" id="410659"/>
    <lineage>
        <taxon>unclassified sequences</taxon>
        <taxon>metagenomes</taxon>
        <taxon>ecological metagenomes</taxon>
    </lineage>
</organism>
<dbReference type="SUPFAM" id="SSF51905">
    <property type="entry name" value="FAD/NAD(P)-binding domain"/>
    <property type="match status" value="1"/>
</dbReference>
<dbReference type="GO" id="GO:0016491">
    <property type="term" value="F:oxidoreductase activity"/>
    <property type="evidence" value="ECO:0007669"/>
    <property type="project" value="UniProtKB-KW"/>
</dbReference>
<feature type="non-terminal residue" evidence="2">
    <location>
        <position position="167"/>
    </location>
</feature>
<evidence type="ECO:0000313" key="2">
    <source>
        <dbReference type="EMBL" id="EQD49553.1"/>
    </source>
</evidence>
<protein>
    <submittedName>
        <fullName evidence="2">Sarcosine oxidase, alpha subunit family protein</fullName>
    </submittedName>
</protein>
<proteinExistence type="predicted"/>
<dbReference type="InterPro" id="IPR036188">
    <property type="entry name" value="FAD/NAD-bd_sf"/>
</dbReference>
<reference evidence="2" key="2">
    <citation type="journal article" date="2014" name="ISME J.">
        <title>Microbial stratification in low pH oxic and suboxic macroscopic growths along an acid mine drainage.</title>
        <authorList>
            <person name="Mendez-Garcia C."/>
            <person name="Mesa V."/>
            <person name="Sprenger R.R."/>
            <person name="Richter M."/>
            <person name="Diez M.S."/>
            <person name="Solano J."/>
            <person name="Bargiela R."/>
            <person name="Golyshina O.V."/>
            <person name="Manteca A."/>
            <person name="Ramos J.L."/>
            <person name="Gallego J.R."/>
            <person name="Llorente I."/>
            <person name="Martins Dos Santos V.A."/>
            <person name="Jensen O.N."/>
            <person name="Pelaez A.I."/>
            <person name="Sanchez J."/>
            <person name="Ferrer M."/>
        </authorList>
    </citation>
    <scope>NUCLEOTIDE SEQUENCE</scope>
</reference>
<dbReference type="PANTHER" id="PTHR42949:SF3">
    <property type="entry name" value="ANAEROBIC GLYCEROL-3-PHOSPHATE DEHYDROGENASE SUBUNIT B"/>
    <property type="match status" value="1"/>
</dbReference>
<gene>
    <name evidence="2" type="ORF">B2A_07638</name>
</gene>
<reference evidence="2" key="1">
    <citation type="submission" date="2013-08" db="EMBL/GenBank/DDBJ databases">
        <authorList>
            <person name="Mendez C."/>
            <person name="Richter M."/>
            <person name="Ferrer M."/>
            <person name="Sanchez J."/>
        </authorList>
    </citation>
    <scope>NUCLEOTIDE SEQUENCE</scope>
</reference>
<evidence type="ECO:0000256" key="1">
    <source>
        <dbReference type="ARBA" id="ARBA00023002"/>
    </source>
</evidence>
<dbReference type="AlphaFoldDB" id="T0ZYB1"/>
<dbReference type="EMBL" id="AUZZ01005481">
    <property type="protein sequence ID" value="EQD49553.1"/>
    <property type="molecule type" value="Genomic_DNA"/>
</dbReference>
<feature type="non-terminal residue" evidence="2">
    <location>
        <position position="1"/>
    </location>
</feature>